<evidence type="ECO:0000313" key="4">
    <source>
        <dbReference type="EMBL" id="EFD92789.1"/>
    </source>
</evidence>
<feature type="compositionally biased region" description="Low complexity" evidence="1">
    <location>
        <begin position="75"/>
        <end position="89"/>
    </location>
</feature>
<dbReference type="Proteomes" id="UP000009376">
    <property type="component" value="Unassembled WGS sequence"/>
</dbReference>
<organism evidence="3 5">
    <name type="scientific">Candidatus Parvarchaeum acidophilus ARMAN-5</name>
    <dbReference type="NCBI Taxonomy" id="662762"/>
    <lineage>
        <taxon>Archaea</taxon>
        <taxon>Candidatus Parvarchaeota</taxon>
        <taxon>Candidatus Parvarchaeum</taxon>
    </lineage>
</organism>
<dbReference type="SMART" id="SM00355">
    <property type="entry name" value="ZnF_C2H2"/>
    <property type="match status" value="1"/>
</dbReference>
<dbReference type="EMBL" id="GG745553">
    <property type="protein sequence ID" value="EFD92780.1"/>
    <property type="molecule type" value="Genomic_DNA"/>
</dbReference>
<proteinExistence type="predicted"/>
<dbReference type="AlphaFoldDB" id="D6GVE2"/>
<dbReference type="PROSITE" id="PS50157">
    <property type="entry name" value="ZINC_FINGER_C2H2_2"/>
    <property type="match status" value="1"/>
</dbReference>
<feature type="domain" description="C2H2-type" evidence="2">
    <location>
        <begin position="13"/>
        <end position="40"/>
    </location>
</feature>
<name>D6GVE2_PARA5</name>
<evidence type="ECO:0000259" key="2">
    <source>
        <dbReference type="PROSITE" id="PS50157"/>
    </source>
</evidence>
<sequence>MYFNKMELFHHKHKCDKCGMEFKSKEELDEHMKMHMQEPEQPASAEQQPQQEAPVSQPQQPAQENIPEQPQDNGNTESQEQPQNQNEQQ</sequence>
<feature type="compositionally biased region" description="Low complexity" evidence="1">
    <location>
        <begin position="39"/>
        <end position="64"/>
    </location>
</feature>
<dbReference type="PROSITE" id="PS00028">
    <property type="entry name" value="ZINC_FINGER_C2H2_1"/>
    <property type="match status" value="1"/>
</dbReference>
<dbReference type="EMBL" id="GG745553">
    <property type="protein sequence ID" value="EFD92789.1"/>
    <property type="molecule type" value="Genomic_DNA"/>
</dbReference>
<dbReference type="Gene3D" id="3.30.160.60">
    <property type="entry name" value="Classic Zinc Finger"/>
    <property type="match status" value="1"/>
</dbReference>
<protein>
    <submittedName>
        <fullName evidence="3">Zinc finger C2H2-type domain protein</fullName>
    </submittedName>
</protein>
<reference evidence="3 5" key="1">
    <citation type="journal article" date="2010" name="Proc. Natl. Acad. Sci. U.S.A.">
        <title>Enigmatic, ultrasmall, uncultivated Archaea.</title>
        <authorList>
            <person name="Baker B.J."/>
            <person name="Comolli L.R."/>
            <person name="Dick G.J."/>
            <person name="Hauser L.J."/>
            <person name="Hyatt D."/>
            <person name="Dill B.D."/>
            <person name="Land M.L."/>
            <person name="Verberkmoes N.C."/>
            <person name="Hettich R.L."/>
            <person name="Banfield J.F."/>
        </authorList>
    </citation>
    <scope>NUCLEOTIDE SEQUENCE [LARGE SCALE GENOMIC DNA]</scope>
</reference>
<evidence type="ECO:0000256" key="1">
    <source>
        <dbReference type="SAM" id="MobiDB-lite"/>
    </source>
</evidence>
<feature type="compositionally biased region" description="Basic and acidic residues" evidence="1">
    <location>
        <begin position="26"/>
        <end position="38"/>
    </location>
</feature>
<feature type="region of interest" description="Disordered" evidence="1">
    <location>
        <begin position="26"/>
        <end position="89"/>
    </location>
</feature>
<dbReference type="SUPFAM" id="SSF57667">
    <property type="entry name" value="beta-beta-alpha zinc fingers"/>
    <property type="match status" value="1"/>
</dbReference>
<evidence type="ECO:0000313" key="5">
    <source>
        <dbReference type="Proteomes" id="UP000009376"/>
    </source>
</evidence>
<dbReference type="InterPro" id="IPR036236">
    <property type="entry name" value="Znf_C2H2_sf"/>
</dbReference>
<gene>
    <name evidence="3" type="ORF">BJBARM5_0454</name>
    <name evidence="4" type="ORF">BJBARM5_0463</name>
</gene>
<dbReference type="InterPro" id="IPR013087">
    <property type="entry name" value="Znf_C2H2_type"/>
</dbReference>
<accession>D6GVE2</accession>
<evidence type="ECO:0000313" key="3">
    <source>
        <dbReference type="EMBL" id="EFD92780.1"/>
    </source>
</evidence>